<dbReference type="AlphaFoldDB" id="A0AAJ7WUP2"/>
<dbReference type="InterPro" id="IPR012674">
    <property type="entry name" value="Calycin"/>
</dbReference>
<protein>
    <submittedName>
        <fullName evidence="5">Fatty acid-binding protein, liver</fullName>
    </submittedName>
</protein>
<dbReference type="CDD" id="cd19443">
    <property type="entry name" value="FABP3-like"/>
    <property type="match status" value="1"/>
</dbReference>
<evidence type="ECO:0000313" key="4">
    <source>
        <dbReference type="Proteomes" id="UP001318040"/>
    </source>
</evidence>
<dbReference type="RefSeq" id="XP_032810650.1">
    <property type="nucleotide sequence ID" value="XM_032954759.1"/>
</dbReference>
<dbReference type="Proteomes" id="UP001318040">
    <property type="component" value="Chromosome 15"/>
</dbReference>
<dbReference type="GO" id="GO:0008289">
    <property type="term" value="F:lipid binding"/>
    <property type="evidence" value="ECO:0007669"/>
    <property type="project" value="InterPro"/>
</dbReference>
<sequence>MDIFCGTWNLVESHNFDEYMKAIGIGFAMRQIGSVTKPTLIISAEGDHVTLKTTSTFKNMEWKFTLGEEFDETTADERKVKSTFTVEGDKLVQVQRWEGKETTISRAVSGDSMVATCSIGDVVATRTYHKA</sequence>
<comment type="similarity">
    <text evidence="1 2">Belongs to the calycin superfamily. Fatty-acid binding protein (FABP) family.</text>
</comment>
<organism evidence="4 5">
    <name type="scientific">Petromyzon marinus</name>
    <name type="common">Sea lamprey</name>
    <dbReference type="NCBI Taxonomy" id="7757"/>
    <lineage>
        <taxon>Eukaryota</taxon>
        <taxon>Metazoa</taxon>
        <taxon>Chordata</taxon>
        <taxon>Craniata</taxon>
        <taxon>Vertebrata</taxon>
        <taxon>Cyclostomata</taxon>
        <taxon>Hyperoartia</taxon>
        <taxon>Petromyzontiformes</taxon>
        <taxon>Petromyzontidae</taxon>
        <taxon>Petromyzon</taxon>
    </lineage>
</organism>
<dbReference type="InterPro" id="IPR031259">
    <property type="entry name" value="ILBP"/>
</dbReference>
<evidence type="ECO:0000259" key="3">
    <source>
        <dbReference type="PROSITE" id="PS00214"/>
    </source>
</evidence>
<evidence type="ECO:0000256" key="1">
    <source>
        <dbReference type="ARBA" id="ARBA00008390"/>
    </source>
</evidence>
<dbReference type="InterPro" id="IPR000463">
    <property type="entry name" value="Fatty_acid-bd"/>
</dbReference>
<dbReference type="PROSITE" id="PS00214">
    <property type="entry name" value="FABP"/>
    <property type="match status" value="1"/>
</dbReference>
<reference evidence="5" key="1">
    <citation type="submission" date="2025-08" db="UniProtKB">
        <authorList>
            <consortium name="RefSeq"/>
        </authorList>
    </citation>
    <scope>IDENTIFICATION</scope>
    <source>
        <tissue evidence="5">Sperm</tissue>
    </source>
</reference>
<dbReference type="PRINTS" id="PR00178">
    <property type="entry name" value="FATTYACIDBP"/>
</dbReference>
<proteinExistence type="inferred from homology"/>
<dbReference type="SUPFAM" id="SSF50814">
    <property type="entry name" value="Lipocalins"/>
    <property type="match status" value="1"/>
</dbReference>
<dbReference type="Gene3D" id="2.40.128.20">
    <property type="match status" value="1"/>
</dbReference>
<evidence type="ECO:0000313" key="5">
    <source>
        <dbReference type="RefSeq" id="XP_032810650.1"/>
    </source>
</evidence>
<accession>A0AAJ7WUP2</accession>
<keyword evidence="2" id="KW-0813">Transport</keyword>
<dbReference type="FunFam" id="2.40.128.20:FF:000001">
    <property type="entry name" value="Fatty acid-binding protein, adipocyte"/>
    <property type="match status" value="1"/>
</dbReference>
<keyword evidence="4" id="KW-1185">Reference proteome</keyword>
<dbReference type="Pfam" id="PF00061">
    <property type="entry name" value="Lipocalin"/>
    <property type="match status" value="1"/>
</dbReference>
<dbReference type="KEGG" id="pmrn:116942624"/>
<name>A0AAJ7WUP2_PETMA</name>
<dbReference type="InterPro" id="IPR000566">
    <property type="entry name" value="Lipocln_cytosolic_FA-bd_dom"/>
</dbReference>
<evidence type="ECO:0000256" key="2">
    <source>
        <dbReference type="RuleBase" id="RU003696"/>
    </source>
</evidence>
<dbReference type="GeneID" id="116942624"/>
<dbReference type="PANTHER" id="PTHR11955">
    <property type="entry name" value="FATTY ACID BINDING PROTEIN"/>
    <property type="match status" value="1"/>
</dbReference>
<feature type="domain" description="Cytosolic fatty-acid binding proteins" evidence="3">
    <location>
        <begin position="6"/>
        <end position="23"/>
    </location>
</feature>
<gene>
    <name evidence="5" type="primary">LOC116942624</name>
</gene>